<dbReference type="InterPro" id="IPR007795">
    <property type="entry name" value="T7SS_EccB"/>
</dbReference>
<evidence type="ECO:0000256" key="9">
    <source>
        <dbReference type="ARBA" id="ARBA00023136"/>
    </source>
</evidence>
<gene>
    <name evidence="11" type="primary">eccB</name>
    <name evidence="11" type="ORF">SYYSPA8_32250</name>
</gene>
<feature type="region of interest" description="Disordered" evidence="10">
    <location>
        <begin position="391"/>
        <end position="461"/>
    </location>
</feature>
<dbReference type="Gene3D" id="3.30.2390.20">
    <property type="entry name" value="Type VII secretion system EccB, repeat 1 domain"/>
    <property type="match status" value="1"/>
</dbReference>
<keyword evidence="12" id="KW-1185">Reference proteome</keyword>
<evidence type="ECO:0000313" key="12">
    <source>
        <dbReference type="Proteomes" id="UP001291653"/>
    </source>
</evidence>
<evidence type="ECO:0000313" key="11">
    <source>
        <dbReference type="EMBL" id="GLF99069.1"/>
    </source>
</evidence>
<keyword evidence="7" id="KW-0067">ATP-binding</keyword>
<keyword evidence="9" id="KW-0472">Membrane</keyword>
<evidence type="ECO:0000256" key="10">
    <source>
        <dbReference type="SAM" id="MobiDB-lite"/>
    </source>
</evidence>
<keyword evidence="8" id="KW-1133">Transmembrane helix</keyword>
<reference evidence="11 12" key="1">
    <citation type="submission" date="2022-10" db="EMBL/GenBank/DDBJ databases">
        <title>Draft genome sequence of Streptomyces sp. YSPA8.</title>
        <authorList>
            <person name="Moriuchi R."/>
            <person name="Dohra H."/>
            <person name="Yamamura H."/>
            <person name="Kodani S."/>
        </authorList>
    </citation>
    <scope>NUCLEOTIDE SEQUENCE [LARGE SCALE GENOMIC DNA]</scope>
    <source>
        <strain evidence="11 12">YSPA8</strain>
    </source>
</reference>
<proteinExistence type="inferred from homology"/>
<dbReference type="PANTHER" id="PTHR40765">
    <property type="entry name" value="ESX-2 SECRETION SYSTEM ATPASE ECCB2"/>
    <property type="match status" value="1"/>
</dbReference>
<feature type="compositionally biased region" description="Polar residues" evidence="10">
    <location>
        <begin position="449"/>
        <end position="461"/>
    </location>
</feature>
<organism evidence="11 12">
    <name type="scientific">Streptomyces yaizuensis</name>
    <dbReference type="NCBI Taxonomy" id="2989713"/>
    <lineage>
        <taxon>Bacteria</taxon>
        <taxon>Bacillati</taxon>
        <taxon>Actinomycetota</taxon>
        <taxon>Actinomycetes</taxon>
        <taxon>Kitasatosporales</taxon>
        <taxon>Streptomycetaceae</taxon>
        <taxon>Streptomyces</taxon>
    </lineage>
</organism>
<dbReference type="Pfam" id="PF05108">
    <property type="entry name" value="T7SS_ESX1_EccB"/>
    <property type="match status" value="1"/>
</dbReference>
<comment type="subcellular location">
    <subcellularLocation>
        <location evidence="1">Cell membrane</location>
        <topology evidence="1">Single-pass membrane protein</topology>
    </subcellularLocation>
</comment>
<evidence type="ECO:0000256" key="8">
    <source>
        <dbReference type="ARBA" id="ARBA00022989"/>
    </source>
</evidence>
<comment type="similarity">
    <text evidence="2">Belongs to the EccB family.</text>
</comment>
<keyword evidence="6" id="KW-0378">Hydrolase</keyword>
<evidence type="ECO:0000256" key="6">
    <source>
        <dbReference type="ARBA" id="ARBA00022801"/>
    </source>
</evidence>
<dbReference type="PANTHER" id="PTHR40765:SF2">
    <property type="entry name" value="ESX-2 SECRETION SYSTEM ATPASE ECCB2"/>
    <property type="match status" value="1"/>
</dbReference>
<keyword evidence="3" id="KW-1003">Cell membrane</keyword>
<comment type="caution">
    <text evidence="11">The sequence shown here is derived from an EMBL/GenBank/DDBJ whole genome shotgun (WGS) entry which is preliminary data.</text>
</comment>
<dbReference type="InterPro" id="IPR044857">
    <property type="entry name" value="T7SS_EccB_R1"/>
</dbReference>
<dbReference type="Gene3D" id="2.40.50.910">
    <property type="entry name" value="Type VII secretion system EccB, repeat 3 domain"/>
    <property type="match status" value="1"/>
</dbReference>
<evidence type="ECO:0000256" key="7">
    <source>
        <dbReference type="ARBA" id="ARBA00022840"/>
    </source>
</evidence>
<evidence type="ECO:0000256" key="3">
    <source>
        <dbReference type="ARBA" id="ARBA00022475"/>
    </source>
</evidence>
<dbReference type="Proteomes" id="UP001291653">
    <property type="component" value="Unassembled WGS sequence"/>
</dbReference>
<accession>A0ABQ5P8Z5</accession>
<name>A0ABQ5P8Z5_9ACTN</name>
<evidence type="ECO:0000256" key="1">
    <source>
        <dbReference type="ARBA" id="ARBA00004162"/>
    </source>
</evidence>
<evidence type="ECO:0000256" key="2">
    <source>
        <dbReference type="ARBA" id="ARBA00008149"/>
    </source>
</evidence>
<evidence type="ECO:0000256" key="5">
    <source>
        <dbReference type="ARBA" id="ARBA00022741"/>
    </source>
</evidence>
<protein>
    <submittedName>
        <fullName evidence="11">Type VII secretion protein EccB</fullName>
    </submittedName>
</protein>
<keyword evidence="4" id="KW-0812">Transmembrane</keyword>
<sequence length="461" mass="49308">MVILGGFAAWGMFRPVAPKGWDKPAENVIIASKSTTRYVVLETDGEKRLHPVLNMSSAKLLLDPDKGKIIKVAESVLDKGDIPRGATLGIPYAPDRLPSAEEAGGTKRWAVCERPGDGGRTIQKAAFLFAERERTKTDGTDRLHGGELLYVEGPDRTRYIVDAGGTAYPLADEEQLLRQVAGQDRTPQRVSQSWLATLHRGDRVDFPEIPGTPGTDAAIPAGDLDPGLNKVGMVLEASDGAREQKYVVLPGRVAPVSDFTARLLLNSEALVDLGQAGKARRLSGGAFTPGKAFNQDKKWPQSLPEAVNSASTAKNSRNTVCNVLRSVDHDTGATTLSTWAGTTYPEQLPAGSSSAYVTPGSGQLYRQFQGTRTDTGFLFLVTDTGLRYAMQSNSDSGTDASGIGSSGTEQDRRADEQEVQKAQNRLGYKSVEPRPVPAAWSAFLPTGPRLSTGSANQPQGS</sequence>
<evidence type="ECO:0000256" key="4">
    <source>
        <dbReference type="ARBA" id="ARBA00022692"/>
    </source>
</evidence>
<feature type="compositionally biased region" description="Basic and acidic residues" evidence="10">
    <location>
        <begin position="409"/>
        <end position="419"/>
    </location>
</feature>
<keyword evidence="5" id="KW-0547">Nucleotide-binding</keyword>
<dbReference type="EMBL" id="BSBI01000017">
    <property type="protein sequence ID" value="GLF99069.1"/>
    <property type="molecule type" value="Genomic_DNA"/>
</dbReference>
<dbReference type="InterPro" id="IPR042485">
    <property type="entry name" value="T7SS_EccB_R3"/>
</dbReference>